<evidence type="ECO:0000256" key="1">
    <source>
        <dbReference type="SAM" id="SignalP"/>
    </source>
</evidence>
<dbReference type="Pfam" id="PF13905">
    <property type="entry name" value="Thioredoxin_8"/>
    <property type="match status" value="1"/>
</dbReference>
<dbReference type="Gene3D" id="3.40.30.10">
    <property type="entry name" value="Glutaredoxin"/>
    <property type="match status" value="1"/>
</dbReference>
<keyword evidence="1" id="KW-0732">Signal</keyword>
<evidence type="ECO:0000313" key="3">
    <source>
        <dbReference type="EMBL" id="PJZ27309.1"/>
    </source>
</evidence>
<dbReference type="OrthoDB" id="9799347at2"/>
<evidence type="ECO:0000313" key="4">
    <source>
        <dbReference type="Proteomes" id="UP000232196"/>
    </source>
</evidence>
<dbReference type="SUPFAM" id="SSF52833">
    <property type="entry name" value="Thioredoxin-like"/>
    <property type="match status" value="1"/>
</dbReference>
<proteinExistence type="predicted"/>
<gene>
    <name evidence="3" type="ORF">CH357_01795</name>
</gene>
<accession>A0A2M9XI28</accession>
<organism evidence="3 4">
    <name type="scientific">Leptospira hartskeerlii</name>
    <dbReference type="NCBI Taxonomy" id="2023177"/>
    <lineage>
        <taxon>Bacteria</taxon>
        <taxon>Pseudomonadati</taxon>
        <taxon>Spirochaetota</taxon>
        <taxon>Spirochaetia</taxon>
        <taxon>Leptospirales</taxon>
        <taxon>Leptospiraceae</taxon>
        <taxon>Leptospira</taxon>
    </lineage>
</organism>
<dbReference type="EMBL" id="NPDN01000001">
    <property type="protein sequence ID" value="PJZ27309.1"/>
    <property type="molecule type" value="Genomic_DNA"/>
</dbReference>
<feature type="domain" description="Thioredoxin-like fold" evidence="2">
    <location>
        <begin position="53"/>
        <end position="146"/>
    </location>
</feature>
<dbReference type="AlphaFoldDB" id="A0A2M9XI28"/>
<keyword evidence="4" id="KW-1185">Reference proteome</keyword>
<reference evidence="3 4" key="1">
    <citation type="submission" date="2017-07" db="EMBL/GenBank/DDBJ databases">
        <title>Leptospira spp. isolated from tropical soils.</title>
        <authorList>
            <person name="Thibeaux R."/>
            <person name="Iraola G."/>
            <person name="Ferres I."/>
            <person name="Bierque E."/>
            <person name="Girault D."/>
            <person name="Soupe-Gilbert M.-E."/>
            <person name="Picardeau M."/>
            <person name="Goarant C."/>
        </authorList>
    </citation>
    <scope>NUCLEOTIDE SEQUENCE [LARGE SCALE GENOMIC DNA]</scope>
    <source>
        <strain evidence="3 4">MCA1-C-A1</strain>
    </source>
</reference>
<protein>
    <submittedName>
        <fullName evidence="3">TlpA</fullName>
    </submittedName>
</protein>
<name>A0A2M9XI28_9LEPT</name>
<feature type="chain" id="PRO_5014709122" evidence="1">
    <location>
        <begin position="20"/>
        <end position="170"/>
    </location>
</feature>
<comment type="caution">
    <text evidence="3">The sequence shown here is derived from an EMBL/GenBank/DDBJ whole genome shotgun (WGS) entry which is preliminary data.</text>
</comment>
<evidence type="ECO:0000259" key="2">
    <source>
        <dbReference type="Pfam" id="PF13905"/>
    </source>
</evidence>
<feature type="signal peptide" evidence="1">
    <location>
        <begin position="1"/>
        <end position="19"/>
    </location>
</feature>
<dbReference type="Proteomes" id="UP000232196">
    <property type="component" value="Unassembled WGS sequence"/>
</dbReference>
<dbReference type="InterPro" id="IPR012336">
    <property type="entry name" value="Thioredoxin-like_fold"/>
</dbReference>
<dbReference type="RefSeq" id="WP_100705054.1">
    <property type="nucleotide sequence ID" value="NZ_NPDL01000004.1"/>
</dbReference>
<dbReference type="InterPro" id="IPR036249">
    <property type="entry name" value="Thioredoxin-like_sf"/>
</dbReference>
<sequence length="170" mass="19539">MKTILWVLISLLSIGSLTAGPKDQNEIQNIPLYSLDLERKTLYQELNQIPDEDLVILNFTSSDCPPCKEEVPNLLEYSKKWNGSHSKRKLHLWIVFVGDDPSSVSKLANELGIKKQASLYFDSLQTSMRILEFPGTPTTMVVQKKNVLFKEYGYTKENWSKMISVLENRR</sequence>